<comment type="similarity">
    <text evidence="4">Belongs to the cyclic nucleotide phosphodiesterase family.</text>
</comment>
<organism evidence="9 10">
    <name type="scientific">Catenaria anguillulae PL171</name>
    <dbReference type="NCBI Taxonomy" id="765915"/>
    <lineage>
        <taxon>Eukaryota</taxon>
        <taxon>Fungi</taxon>
        <taxon>Fungi incertae sedis</taxon>
        <taxon>Blastocladiomycota</taxon>
        <taxon>Blastocladiomycetes</taxon>
        <taxon>Blastocladiales</taxon>
        <taxon>Catenariaceae</taxon>
        <taxon>Catenaria</taxon>
    </lineage>
</organism>
<feature type="region of interest" description="Disordered" evidence="6">
    <location>
        <begin position="946"/>
        <end position="988"/>
    </location>
</feature>
<protein>
    <recommendedName>
        <fullName evidence="4">Phosphodiesterase</fullName>
        <ecNumber evidence="4">3.1.4.-</ecNumber>
    </recommendedName>
</protein>
<feature type="modified residue" description="4-aspartylphosphate" evidence="3">
    <location>
        <position position="231"/>
    </location>
</feature>
<dbReference type="InterPro" id="IPR011006">
    <property type="entry name" value="CheY-like_superfamily"/>
</dbReference>
<dbReference type="PANTHER" id="PTHR11347">
    <property type="entry name" value="CYCLIC NUCLEOTIDE PHOSPHODIESTERASE"/>
    <property type="match status" value="1"/>
</dbReference>
<dbReference type="InterPro" id="IPR002073">
    <property type="entry name" value="PDEase_catalytic_dom"/>
</dbReference>
<comment type="caution">
    <text evidence="9">The sequence shown here is derived from an EMBL/GenBank/DDBJ whole genome shotgun (WGS) entry which is preliminary data.</text>
</comment>
<feature type="compositionally biased region" description="Low complexity" evidence="6">
    <location>
        <begin position="406"/>
        <end position="432"/>
    </location>
</feature>
<dbReference type="Gene3D" id="3.40.50.2300">
    <property type="match status" value="1"/>
</dbReference>
<evidence type="ECO:0000256" key="5">
    <source>
        <dbReference type="SAM" id="Coils"/>
    </source>
</evidence>
<dbReference type="CDD" id="cd00077">
    <property type="entry name" value="HDc"/>
    <property type="match status" value="1"/>
</dbReference>
<name>A0A1Y2HN41_9FUNG</name>
<evidence type="ECO:0000256" key="6">
    <source>
        <dbReference type="SAM" id="MobiDB-lite"/>
    </source>
</evidence>
<feature type="domain" description="Response regulatory" evidence="7">
    <location>
        <begin position="135"/>
        <end position="296"/>
    </location>
</feature>
<feature type="compositionally biased region" description="Low complexity" evidence="6">
    <location>
        <begin position="907"/>
        <end position="919"/>
    </location>
</feature>
<feature type="compositionally biased region" description="Low complexity" evidence="6">
    <location>
        <begin position="1"/>
        <end position="16"/>
    </location>
</feature>
<dbReference type="Pfam" id="PF00072">
    <property type="entry name" value="Response_reg"/>
    <property type="match status" value="1"/>
</dbReference>
<dbReference type="InterPro" id="IPR003607">
    <property type="entry name" value="HD/PDEase_dom"/>
</dbReference>
<evidence type="ECO:0000313" key="9">
    <source>
        <dbReference type="EMBL" id="ORZ36006.1"/>
    </source>
</evidence>
<proteinExistence type="inferred from homology"/>
<evidence type="ECO:0000256" key="3">
    <source>
        <dbReference type="PROSITE-ProRule" id="PRU00169"/>
    </source>
</evidence>
<dbReference type="EMBL" id="MCFL01000019">
    <property type="protein sequence ID" value="ORZ36006.1"/>
    <property type="molecule type" value="Genomic_DNA"/>
</dbReference>
<dbReference type="GO" id="GO:0046872">
    <property type="term" value="F:metal ion binding"/>
    <property type="evidence" value="ECO:0007669"/>
    <property type="project" value="UniProtKB-KW"/>
</dbReference>
<dbReference type="SUPFAM" id="SSF52172">
    <property type="entry name" value="CheY-like"/>
    <property type="match status" value="1"/>
</dbReference>
<feature type="compositionally biased region" description="Low complexity" evidence="6">
    <location>
        <begin position="200"/>
        <end position="212"/>
    </location>
</feature>
<dbReference type="CDD" id="cd00156">
    <property type="entry name" value="REC"/>
    <property type="match status" value="1"/>
</dbReference>
<dbReference type="SUPFAM" id="SSF109604">
    <property type="entry name" value="HD-domain/PDEase-like"/>
    <property type="match status" value="1"/>
</dbReference>
<dbReference type="EC" id="3.1.4.-" evidence="4"/>
<dbReference type="OrthoDB" id="546632at2759"/>
<feature type="domain" description="PDEase" evidence="8">
    <location>
        <begin position="474"/>
        <end position="854"/>
    </location>
</feature>
<accession>A0A1Y2HN41</accession>
<dbReference type="SMART" id="SM00471">
    <property type="entry name" value="HDc"/>
    <property type="match status" value="1"/>
</dbReference>
<dbReference type="PROSITE" id="PS00126">
    <property type="entry name" value="PDEASE_I_1"/>
    <property type="match status" value="1"/>
</dbReference>
<evidence type="ECO:0000259" key="7">
    <source>
        <dbReference type="PROSITE" id="PS50110"/>
    </source>
</evidence>
<dbReference type="PROSITE" id="PS51845">
    <property type="entry name" value="PDEASE_I_2"/>
    <property type="match status" value="1"/>
</dbReference>
<dbReference type="PROSITE" id="PS50110">
    <property type="entry name" value="RESPONSE_REGULATORY"/>
    <property type="match status" value="1"/>
</dbReference>
<dbReference type="Pfam" id="PF00233">
    <property type="entry name" value="PDEase_I"/>
    <property type="match status" value="1"/>
</dbReference>
<dbReference type="Proteomes" id="UP000193411">
    <property type="component" value="Unassembled WGS sequence"/>
</dbReference>
<dbReference type="SMART" id="SM00448">
    <property type="entry name" value="REC"/>
    <property type="match status" value="1"/>
</dbReference>
<keyword evidence="1 4" id="KW-0479">Metal-binding</keyword>
<evidence type="ECO:0000256" key="4">
    <source>
        <dbReference type="RuleBase" id="RU363067"/>
    </source>
</evidence>
<gene>
    <name evidence="9" type="ORF">BCR44DRAFT_1433315</name>
</gene>
<evidence type="ECO:0000259" key="8">
    <source>
        <dbReference type="PROSITE" id="PS51845"/>
    </source>
</evidence>
<reference evidence="9 10" key="1">
    <citation type="submission" date="2016-07" db="EMBL/GenBank/DDBJ databases">
        <title>Pervasive Adenine N6-methylation of Active Genes in Fungi.</title>
        <authorList>
            <consortium name="DOE Joint Genome Institute"/>
            <person name="Mondo S.J."/>
            <person name="Dannebaum R.O."/>
            <person name="Kuo R.C."/>
            <person name="Labutti K."/>
            <person name="Haridas S."/>
            <person name="Kuo A."/>
            <person name="Salamov A."/>
            <person name="Ahrendt S.R."/>
            <person name="Lipzen A."/>
            <person name="Sullivan W."/>
            <person name="Andreopoulos W.B."/>
            <person name="Clum A."/>
            <person name="Lindquist E."/>
            <person name="Daum C."/>
            <person name="Ramamoorthy G.K."/>
            <person name="Gryganskyi A."/>
            <person name="Culley D."/>
            <person name="Magnuson J.K."/>
            <person name="James T.Y."/>
            <person name="O'Malley M.A."/>
            <person name="Stajich J.E."/>
            <person name="Spatafora J.W."/>
            <person name="Visel A."/>
            <person name="Grigoriev I.V."/>
        </authorList>
    </citation>
    <scope>NUCLEOTIDE SEQUENCE [LARGE SCALE GENOMIC DNA]</scope>
    <source>
        <strain evidence="9 10">PL171</strain>
    </source>
</reference>
<feature type="compositionally biased region" description="Low complexity" evidence="6">
    <location>
        <begin position="54"/>
        <end position="97"/>
    </location>
</feature>
<feature type="region of interest" description="Disordered" evidence="6">
    <location>
        <begin position="193"/>
        <end position="215"/>
    </location>
</feature>
<evidence type="ECO:0000256" key="2">
    <source>
        <dbReference type="ARBA" id="ARBA00022801"/>
    </source>
</evidence>
<dbReference type="InterPro" id="IPR001789">
    <property type="entry name" value="Sig_transdc_resp-reg_receiver"/>
</dbReference>
<dbReference type="GO" id="GO:0004114">
    <property type="term" value="F:3',5'-cyclic-nucleotide phosphodiesterase activity"/>
    <property type="evidence" value="ECO:0007669"/>
    <property type="project" value="InterPro"/>
</dbReference>
<comment type="cofactor">
    <cofactor evidence="4">
        <name>a divalent metal cation</name>
        <dbReference type="ChEBI" id="CHEBI:60240"/>
    </cofactor>
    <text evidence="4">Binds 2 divalent metal cations per subunit. Site 1 may preferentially bind zinc ions, while site 2 has a preference for magnesium and/or manganese ions.</text>
</comment>
<feature type="region of interest" description="Disordered" evidence="6">
    <location>
        <begin position="858"/>
        <end position="933"/>
    </location>
</feature>
<keyword evidence="10" id="KW-1185">Reference proteome</keyword>
<feature type="region of interest" description="Disordered" evidence="6">
    <location>
        <begin position="406"/>
        <end position="436"/>
    </location>
</feature>
<keyword evidence="5" id="KW-0175">Coiled coil</keyword>
<feature type="region of interest" description="Disordered" evidence="6">
    <location>
        <begin position="1"/>
        <end position="98"/>
    </location>
</feature>
<dbReference type="AlphaFoldDB" id="A0A1Y2HN41"/>
<keyword evidence="3" id="KW-0597">Phosphoprotein</keyword>
<sequence length="988" mass="106990">MYPSQSQHSPGHSPSSSPSPSPASPQMQNPNQLQTQSLARGAILRRSSLSHQQPLEPFPSASSSSGPISAPHSRSASLTLPIPLSSSTPNSNPLPALVMSRRGSTNSFVSDLSPTDPSFHRFFSRKLSVTPSEVRVLVVDGDFRHARLVVAQLANAGYPVDVVDSTSAALTRLRRPPPMGLLGGWHPQNGACVDEEEESGQVSPSAGSSSVARHVPPPPPVCPEYSLVICDISTVQGIELLRSIRSDLDLLLVPVIMMASVDEMELAYSCLRAGADDYLVKPVKHEAVKGVWRSVWRKRKEKKVLQLLEEERNKRKTLEVKVESLEHQVSAAVETPLNLITQAVSTLLSSEEGMSDAAKASLRQVLEGLRTSNLYRPAFERVLSRTDVDAETKSWLASEVLRDVTSTLTSPTPGGAGGSPATAAGGSSPSGPRLRRLSEMHRRKIDRERTSSTSSILSVLPPAMEDPQDADPIASVTLPAQLPEPTHLPLLNSWNFDVWSYTHAELLVFLVDMFADLGLLDHFMINPAQFLDFLKDIERGYKPNPYHNFRHAFDVTQAAYLFLRTCCVCASDESYTPPSEAHDEFGAAVPPTPTSISYAVAAAAAAASSGAAPAVDPLDPFPSPPLPQKRKIPRLMFPLSEQLSFMLACVCHDLEHDGKTNNYHIQTQSPLALLYNDQSPLENRHMHEAYRLITHHKLLAHHPRTLQAEIRTLMVRCILSTDLAKHVDILAKFNEISTNFNHLDKEHRARSLEMLIKCADVSNVIRPLHLAKGWADCIQEEMFCQGDVERELGLPVSGFGDRLNAQSARLGLTFSEFMCAPLFRTMGRAISGMEMYLKNIAVTRDYWAGMQAEQEAAAAAAADEADESVSSEEALSDPLLPPRPLSAIPSETEPTDSGASVVHLGPTSRRSSARSVGTSVSGGGTLAVSPTVHQHPPLLGEAQVQFGATTGAADEQVLSQPPPVAVPGTTSGAGMVALQPAPPGRRDR</sequence>
<dbReference type="InterPro" id="IPR023174">
    <property type="entry name" value="PDEase_CS"/>
</dbReference>
<feature type="coiled-coil region" evidence="5">
    <location>
        <begin position="308"/>
        <end position="335"/>
    </location>
</feature>
<dbReference type="STRING" id="765915.A0A1Y2HN41"/>
<dbReference type="Gene3D" id="1.10.1300.10">
    <property type="entry name" value="3'5'-cyclic nucleotide phosphodiesterase, catalytic domain"/>
    <property type="match status" value="1"/>
</dbReference>
<evidence type="ECO:0000256" key="1">
    <source>
        <dbReference type="ARBA" id="ARBA00022723"/>
    </source>
</evidence>
<evidence type="ECO:0000313" key="10">
    <source>
        <dbReference type="Proteomes" id="UP000193411"/>
    </source>
</evidence>
<dbReference type="GO" id="GO:0000160">
    <property type="term" value="P:phosphorelay signal transduction system"/>
    <property type="evidence" value="ECO:0007669"/>
    <property type="project" value="InterPro"/>
</dbReference>
<dbReference type="InterPro" id="IPR036971">
    <property type="entry name" value="PDEase_catalytic_dom_sf"/>
</dbReference>
<keyword evidence="2 4" id="KW-0378">Hydrolase</keyword>